<organism evidence="1 2">
    <name type="scientific">Knipowitschia caucasica</name>
    <name type="common">Caucasian dwarf goby</name>
    <name type="synonym">Pomatoschistus caucasicus</name>
    <dbReference type="NCBI Taxonomy" id="637954"/>
    <lineage>
        <taxon>Eukaryota</taxon>
        <taxon>Metazoa</taxon>
        <taxon>Chordata</taxon>
        <taxon>Craniata</taxon>
        <taxon>Vertebrata</taxon>
        <taxon>Euteleostomi</taxon>
        <taxon>Actinopterygii</taxon>
        <taxon>Neopterygii</taxon>
        <taxon>Teleostei</taxon>
        <taxon>Neoteleostei</taxon>
        <taxon>Acanthomorphata</taxon>
        <taxon>Gobiaria</taxon>
        <taxon>Gobiiformes</taxon>
        <taxon>Gobioidei</taxon>
        <taxon>Gobiidae</taxon>
        <taxon>Gobiinae</taxon>
        <taxon>Knipowitschia</taxon>
    </lineage>
</organism>
<name>A0AAV2MHD4_KNICA</name>
<reference evidence="1 2" key="1">
    <citation type="submission" date="2024-04" db="EMBL/GenBank/DDBJ databases">
        <authorList>
            <person name="Waldvogel A.-M."/>
            <person name="Schoenle A."/>
        </authorList>
    </citation>
    <scope>NUCLEOTIDE SEQUENCE [LARGE SCALE GENOMIC DNA]</scope>
</reference>
<proteinExistence type="predicted"/>
<keyword evidence="2" id="KW-1185">Reference proteome</keyword>
<dbReference type="Proteomes" id="UP001497482">
    <property type="component" value="Chromosome 8"/>
</dbReference>
<gene>
    <name evidence="1" type="ORF">KC01_LOCUS39119</name>
</gene>
<sequence length="122" mass="13374">MFPELSSLLKRFHIAFAFRCPLQTSALSSALPRLLHLSMGSILTLQLLPVPVRGRPSLDVPQWGAGVLMQSGGLGVSHSARFNTCLIRVHAPQIPHNLGALKANRSRQSLFSRIFIDAYMGL</sequence>
<evidence type="ECO:0000313" key="1">
    <source>
        <dbReference type="EMBL" id="CAL1612828.1"/>
    </source>
</evidence>
<dbReference type="EMBL" id="OZ035830">
    <property type="protein sequence ID" value="CAL1612828.1"/>
    <property type="molecule type" value="Genomic_DNA"/>
</dbReference>
<dbReference type="AlphaFoldDB" id="A0AAV2MHD4"/>
<protein>
    <submittedName>
        <fullName evidence="1">Uncharacterized protein</fullName>
    </submittedName>
</protein>
<accession>A0AAV2MHD4</accession>
<evidence type="ECO:0000313" key="2">
    <source>
        <dbReference type="Proteomes" id="UP001497482"/>
    </source>
</evidence>